<evidence type="ECO:0000313" key="2">
    <source>
        <dbReference type="EMBL" id="KAF3504946.1"/>
    </source>
</evidence>
<feature type="signal peptide" evidence="1">
    <location>
        <begin position="1"/>
        <end position="20"/>
    </location>
</feature>
<dbReference type="EMBL" id="QGKX02001621">
    <property type="protein sequence ID" value="KAF3504946.1"/>
    <property type="molecule type" value="Genomic_DNA"/>
</dbReference>
<sequence>MVAAVVVIRTVILVIAPAVAETTKMMTTARVIKNETEVVNRKETVIFHTKINMITMIGERYNVMEEDKQSK</sequence>
<comment type="caution">
    <text evidence="2">The sequence shown here is derived from an EMBL/GenBank/DDBJ whole genome shotgun (WGS) entry which is preliminary data.</text>
</comment>
<keyword evidence="1" id="KW-0732">Signal</keyword>
<dbReference type="Proteomes" id="UP000712600">
    <property type="component" value="Unassembled WGS sequence"/>
</dbReference>
<organism evidence="2 3">
    <name type="scientific">Brassica cretica</name>
    <name type="common">Mustard</name>
    <dbReference type="NCBI Taxonomy" id="69181"/>
    <lineage>
        <taxon>Eukaryota</taxon>
        <taxon>Viridiplantae</taxon>
        <taxon>Streptophyta</taxon>
        <taxon>Embryophyta</taxon>
        <taxon>Tracheophyta</taxon>
        <taxon>Spermatophyta</taxon>
        <taxon>Magnoliopsida</taxon>
        <taxon>eudicotyledons</taxon>
        <taxon>Gunneridae</taxon>
        <taxon>Pentapetalae</taxon>
        <taxon>rosids</taxon>
        <taxon>malvids</taxon>
        <taxon>Brassicales</taxon>
        <taxon>Brassicaceae</taxon>
        <taxon>Brassiceae</taxon>
        <taxon>Brassica</taxon>
    </lineage>
</organism>
<gene>
    <name evidence="2" type="ORF">F2Q69_00039981</name>
</gene>
<protein>
    <recommendedName>
        <fullName evidence="4">Secreted protein</fullName>
    </recommendedName>
</protein>
<feature type="chain" id="PRO_5035932614" description="Secreted protein" evidence="1">
    <location>
        <begin position="21"/>
        <end position="71"/>
    </location>
</feature>
<reference evidence="2" key="1">
    <citation type="submission" date="2019-12" db="EMBL/GenBank/DDBJ databases">
        <title>Genome sequencing and annotation of Brassica cretica.</title>
        <authorList>
            <person name="Studholme D.J."/>
            <person name="Sarris P."/>
        </authorList>
    </citation>
    <scope>NUCLEOTIDE SEQUENCE</scope>
    <source>
        <strain evidence="2">PFS-109/04</strain>
        <tissue evidence="2">Leaf</tissue>
    </source>
</reference>
<evidence type="ECO:0008006" key="4">
    <source>
        <dbReference type="Google" id="ProtNLM"/>
    </source>
</evidence>
<evidence type="ECO:0000256" key="1">
    <source>
        <dbReference type="SAM" id="SignalP"/>
    </source>
</evidence>
<name>A0A8S9NQQ1_BRACR</name>
<evidence type="ECO:0000313" key="3">
    <source>
        <dbReference type="Proteomes" id="UP000712600"/>
    </source>
</evidence>
<accession>A0A8S9NQQ1</accession>
<proteinExistence type="predicted"/>
<dbReference type="AlphaFoldDB" id="A0A8S9NQQ1"/>